<reference evidence="3 4" key="1">
    <citation type="submission" date="2019-05" db="EMBL/GenBank/DDBJ databases">
        <title>Comparative genomics and metabolomics analyses of clavulanic acid producing Streptomyces species provides insight into specialized metabolism and evolution of beta-lactam biosynthetic gene clusters.</title>
        <authorList>
            <person name="Moore M.A."/>
            <person name="Cruz-Morales P."/>
            <person name="Barona Gomez F."/>
            <person name="Kapil T."/>
        </authorList>
    </citation>
    <scope>NUCLEOTIDE SEQUENCE [LARGE SCALE GENOMIC DNA]</scope>
    <source>
        <strain evidence="3 4">NRRL 5741</strain>
    </source>
</reference>
<proteinExistence type="predicted"/>
<accession>A0A646KXA8</accession>
<dbReference type="Proteomes" id="UP000419138">
    <property type="component" value="Unassembled WGS sequence"/>
</dbReference>
<evidence type="ECO:0000313" key="3">
    <source>
        <dbReference type="EMBL" id="MQT05646.1"/>
    </source>
</evidence>
<dbReference type="RefSeq" id="WP_153527269.1">
    <property type="nucleotide sequence ID" value="NZ_JBEPDZ010000006.1"/>
</dbReference>
<organism evidence="3 4">
    <name type="scientific">Streptomyces jumonjinensis</name>
    <dbReference type="NCBI Taxonomy" id="1945"/>
    <lineage>
        <taxon>Bacteria</taxon>
        <taxon>Bacillati</taxon>
        <taxon>Actinomycetota</taxon>
        <taxon>Actinomycetes</taxon>
        <taxon>Kitasatosporales</taxon>
        <taxon>Streptomycetaceae</taxon>
        <taxon>Streptomyces</taxon>
    </lineage>
</organism>
<keyword evidence="2" id="KW-1133">Transmembrane helix</keyword>
<name>A0A646KXA8_STRJU</name>
<feature type="transmembrane region" description="Helical" evidence="2">
    <location>
        <begin position="150"/>
        <end position="172"/>
    </location>
</feature>
<protein>
    <submittedName>
        <fullName evidence="3">Uncharacterized protein</fullName>
    </submittedName>
</protein>
<evidence type="ECO:0000256" key="1">
    <source>
        <dbReference type="SAM" id="MobiDB-lite"/>
    </source>
</evidence>
<evidence type="ECO:0000313" key="4">
    <source>
        <dbReference type="Proteomes" id="UP000419138"/>
    </source>
</evidence>
<keyword evidence="4" id="KW-1185">Reference proteome</keyword>
<feature type="transmembrane region" description="Helical" evidence="2">
    <location>
        <begin position="113"/>
        <end position="138"/>
    </location>
</feature>
<dbReference type="AlphaFoldDB" id="A0A646KXA8"/>
<feature type="transmembrane region" description="Helical" evidence="2">
    <location>
        <begin position="82"/>
        <end position="101"/>
    </location>
</feature>
<evidence type="ECO:0000256" key="2">
    <source>
        <dbReference type="SAM" id="Phobius"/>
    </source>
</evidence>
<keyword evidence="2" id="KW-0812">Transmembrane</keyword>
<sequence length="197" mass="21087">MDDAHRPTDPASANRDTQGSERWEATAAVVAGGGALAVWEPAFTLGAYNVVFYYQLLTLWAVSTAVLLSALLLRERLPRHGWVYPACLMLPTVWIGLAAAIPHKGGTPRELLFLAGGVLSIIGTPLLTWLLLRILLFGDSELSTRQQRRIVGAIAVVGVLAFTLGKLNHVFLTCGDFDISGNSVPHGCRPGNASPFG</sequence>
<comment type="caution">
    <text evidence="3">The sequence shown here is derived from an EMBL/GenBank/DDBJ whole genome shotgun (WGS) entry which is preliminary data.</text>
</comment>
<gene>
    <name evidence="3" type="ORF">FF041_37905</name>
</gene>
<feature type="region of interest" description="Disordered" evidence="1">
    <location>
        <begin position="1"/>
        <end position="21"/>
    </location>
</feature>
<dbReference type="EMBL" id="VCLA01000209">
    <property type="protein sequence ID" value="MQT05646.1"/>
    <property type="molecule type" value="Genomic_DNA"/>
</dbReference>
<dbReference type="OrthoDB" id="5114731at2"/>
<keyword evidence="2" id="KW-0472">Membrane</keyword>
<feature type="transmembrane region" description="Helical" evidence="2">
    <location>
        <begin position="52"/>
        <end position="73"/>
    </location>
</feature>